<feature type="domain" description="Cyclic nucleotide-binding" evidence="5">
    <location>
        <begin position="243"/>
        <end position="323"/>
    </location>
</feature>
<evidence type="ECO:0000256" key="4">
    <source>
        <dbReference type="SAM" id="MobiDB-lite"/>
    </source>
</evidence>
<evidence type="ECO:0000256" key="3">
    <source>
        <dbReference type="ARBA" id="ARBA00023149"/>
    </source>
</evidence>
<dbReference type="GO" id="GO:0005829">
    <property type="term" value="C:cytosol"/>
    <property type="evidence" value="ECO:0007669"/>
    <property type="project" value="TreeGrafter"/>
</dbReference>
<feature type="domain" description="Cyclic nucleotide-binding" evidence="5">
    <location>
        <begin position="69"/>
        <end position="133"/>
    </location>
</feature>
<dbReference type="PROSITE" id="PS50042">
    <property type="entry name" value="CNMP_BINDING_3"/>
    <property type="match status" value="3"/>
</dbReference>
<keyword evidence="2" id="KW-0116">cAMP-binding</keyword>
<dbReference type="InterPro" id="IPR000595">
    <property type="entry name" value="cNMP-bd_dom"/>
</dbReference>
<evidence type="ECO:0000259" key="5">
    <source>
        <dbReference type="PROSITE" id="PS50042"/>
    </source>
</evidence>
<gene>
    <name evidence="6" type="ORF">FSP39_015348</name>
</gene>
<dbReference type="GO" id="GO:0030552">
    <property type="term" value="F:cAMP binding"/>
    <property type="evidence" value="ECO:0007669"/>
    <property type="project" value="UniProtKB-KW"/>
</dbReference>
<dbReference type="InterPro" id="IPR014710">
    <property type="entry name" value="RmlC-like_jellyroll"/>
</dbReference>
<feature type="compositionally biased region" description="Acidic residues" evidence="4">
    <location>
        <begin position="19"/>
        <end position="35"/>
    </location>
</feature>
<organism evidence="6 7">
    <name type="scientific">Pinctada imbricata</name>
    <name type="common">Atlantic pearl-oyster</name>
    <name type="synonym">Pinctada martensii</name>
    <dbReference type="NCBI Taxonomy" id="66713"/>
    <lineage>
        <taxon>Eukaryota</taxon>
        <taxon>Metazoa</taxon>
        <taxon>Spiralia</taxon>
        <taxon>Lophotrochozoa</taxon>
        <taxon>Mollusca</taxon>
        <taxon>Bivalvia</taxon>
        <taxon>Autobranchia</taxon>
        <taxon>Pteriomorphia</taxon>
        <taxon>Pterioida</taxon>
        <taxon>Pterioidea</taxon>
        <taxon>Pteriidae</taxon>
        <taxon>Pinctada</taxon>
    </lineage>
</organism>
<dbReference type="InterPro" id="IPR018490">
    <property type="entry name" value="cNMP-bd_dom_sf"/>
</dbReference>
<comment type="caution">
    <text evidence="6">The sequence shown here is derived from an EMBL/GenBank/DDBJ whole genome shotgun (WGS) entry which is preliminary data.</text>
</comment>
<dbReference type="PANTHER" id="PTHR11635">
    <property type="entry name" value="CAMP-DEPENDENT PROTEIN KINASE REGULATORY CHAIN"/>
    <property type="match status" value="1"/>
</dbReference>
<feature type="region of interest" description="Disordered" evidence="4">
    <location>
        <begin position="1"/>
        <end position="57"/>
    </location>
</feature>
<evidence type="ECO:0000313" key="6">
    <source>
        <dbReference type="EMBL" id="KAK3108775.1"/>
    </source>
</evidence>
<dbReference type="GO" id="GO:0004862">
    <property type="term" value="F:cAMP-dependent protein kinase inhibitor activity"/>
    <property type="evidence" value="ECO:0007669"/>
    <property type="project" value="TreeGrafter"/>
</dbReference>
<dbReference type="AlphaFoldDB" id="A0AA89C6V4"/>
<name>A0AA89C6V4_PINIB</name>
<sequence length="381" mass="44314">MINRKYQRSQSSGKKELETLAEEEEEGEEEGEGEESNSAKERNEQKDATAPMKKSQKKLTMLDRSKYGKYIVTYDAGKSFGEVALVKRESFRNASIIADEDVDLLVIGQDLFNRSLKADQEKEFEEISRFIDRHPFFHSMPNRLKKLLEMSLRRKTYIFESVIVRQGDPVTGLQFILNGQANVTIEPHKHPKQYKHLWPFEAGVDIYSIEFEHLREARRQAILRQYEDPSVWETYPEEVTIRIEEGYPAIEKRMKEKHVLLCSVQKHEVIGDIELLMNLDTHVQTITCTANTDVFILDTKNFDRVVGKKNAATLDIMKEHLKNKLNTRMNMKQGELIPFLKFLYQKLTAETLPQSKPLPPLRTSKELPDKETQIQQLITLV</sequence>
<proteinExistence type="inferred from homology"/>
<dbReference type="Proteomes" id="UP001186944">
    <property type="component" value="Unassembled WGS sequence"/>
</dbReference>
<protein>
    <recommendedName>
        <fullName evidence="5">Cyclic nucleotide-binding domain-containing protein</fullName>
    </recommendedName>
</protein>
<dbReference type="GO" id="GO:0005952">
    <property type="term" value="C:cAMP-dependent protein kinase complex"/>
    <property type="evidence" value="ECO:0007669"/>
    <property type="project" value="InterPro"/>
</dbReference>
<dbReference type="PANTHER" id="PTHR11635:SF152">
    <property type="entry name" value="CAMP-DEPENDENT PROTEIN KINASE TYPE I REGULATORY SUBUNIT-RELATED"/>
    <property type="match status" value="1"/>
</dbReference>
<reference evidence="6" key="1">
    <citation type="submission" date="2019-08" db="EMBL/GenBank/DDBJ databases">
        <title>The improved chromosome-level genome for the pearl oyster Pinctada fucata martensii using PacBio sequencing and Hi-C.</title>
        <authorList>
            <person name="Zheng Z."/>
        </authorList>
    </citation>
    <scope>NUCLEOTIDE SEQUENCE</scope>
    <source>
        <strain evidence="6">ZZ-2019</strain>
        <tissue evidence="6">Adductor muscle</tissue>
    </source>
</reference>
<dbReference type="SUPFAM" id="SSF51206">
    <property type="entry name" value="cAMP-binding domain-like"/>
    <property type="match status" value="2"/>
</dbReference>
<dbReference type="GO" id="GO:0034236">
    <property type="term" value="F:protein kinase A catalytic subunit binding"/>
    <property type="evidence" value="ECO:0007669"/>
    <property type="project" value="TreeGrafter"/>
</dbReference>
<dbReference type="InterPro" id="IPR050503">
    <property type="entry name" value="cAMP-dep_PK_reg_su-like"/>
</dbReference>
<keyword evidence="7" id="KW-1185">Reference proteome</keyword>
<accession>A0AA89C6V4</accession>
<keyword evidence="2" id="KW-0547">Nucleotide-binding</keyword>
<dbReference type="Gene3D" id="2.60.120.10">
    <property type="entry name" value="Jelly Rolls"/>
    <property type="match status" value="2"/>
</dbReference>
<comment type="similarity">
    <text evidence="1">Belongs to the cAMP-dependent kinase regulatory chain family.</text>
</comment>
<feature type="domain" description="Cyclic nucleotide-binding" evidence="5">
    <location>
        <begin position="136"/>
        <end position="186"/>
    </location>
</feature>
<keyword evidence="3" id="KW-0114">cAMP</keyword>
<evidence type="ECO:0000256" key="1">
    <source>
        <dbReference type="ARBA" id="ARBA00005753"/>
    </source>
</evidence>
<evidence type="ECO:0000256" key="2">
    <source>
        <dbReference type="ARBA" id="ARBA00022566"/>
    </source>
</evidence>
<feature type="compositionally biased region" description="Basic and acidic residues" evidence="4">
    <location>
        <begin position="37"/>
        <end position="47"/>
    </location>
</feature>
<evidence type="ECO:0000313" key="7">
    <source>
        <dbReference type="Proteomes" id="UP001186944"/>
    </source>
</evidence>
<dbReference type="EMBL" id="VSWD01000001">
    <property type="protein sequence ID" value="KAK3108775.1"/>
    <property type="molecule type" value="Genomic_DNA"/>
</dbReference>